<evidence type="ECO:0000259" key="1">
    <source>
        <dbReference type="SMART" id="SM00507"/>
    </source>
</evidence>
<sequence length="177" mass="20988">MVAKKLNELLFRNDICMDDLLGKIYQNMLLSVFETICLEMKDIKVRKDVLANLRKSIHPELYIRRLALKMSGCDLSIEECNELYNWLVAYFRKINTRKKFPVSLRNELLNEQQYLCNICYKDINASNSEIDHIIPWDYVGDELDNNLQLLCCKCNERKGRSIYFQLNMHLINLKEAQ</sequence>
<dbReference type="Proteomes" id="UP000322139">
    <property type="component" value="Unassembled WGS sequence"/>
</dbReference>
<dbReference type="AlphaFoldDB" id="A0A5D4RJP2"/>
<protein>
    <submittedName>
        <fullName evidence="2">HNH endonuclease</fullName>
    </submittedName>
</protein>
<evidence type="ECO:0000313" key="3">
    <source>
        <dbReference type="Proteomes" id="UP000322139"/>
    </source>
</evidence>
<dbReference type="Pfam" id="PF14279">
    <property type="entry name" value="HNH_5"/>
    <property type="match status" value="1"/>
</dbReference>
<keyword evidence="2" id="KW-0540">Nuclease</keyword>
<accession>A0A5D4RJP2</accession>
<dbReference type="InterPro" id="IPR052892">
    <property type="entry name" value="NA-targeting_endonuclease"/>
</dbReference>
<organism evidence="2 3">
    <name type="scientific">Bacillus infantis</name>
    <dbReference type="NCBI Taxonomy" id="324767"/>
    <lineage>
        <taxon>Bacteria</taxon>
        <taxon>Bacillati</taxon>
        <taxon>Bacillota</taxon>
        <taxon>Bacilli</taxon>
        <taxon>Bacillales</taxon>
        <taxon>Bacillaceae</taxon>
        <taxon>Bacillus</taxon>
    </lineage>
</organism>
<dbReference type="InterPro" id="IPR003615">
    <property type="entry name" value="HNH_nuc"/>
</dbReference>
<dbReference type="PANTHER" id="PTHR33877:SF2">
    <property type="entry name" value="OS07G0170200 PROTEIN"/>
    <property type="match status" value="1"/>
</dbReference>
<dbReference type="PANTHER" id="PTHR33877">
    <property type="entry name" value="SLL1193 PROTEIN"/>
    <property type="match status" value="1"/>
</dbReference>
<reference evidence="2 3" key="1">
    <citation type="submission" date="2019-08" db="EMBL/GenBank/DDBJ databases">
        <title>Bacillus genomes from the desert of Cuatro Cienegas, Coahuila.</title>
        <authorList>
            <person name="Olmedo-Alvarez G."/>
        </authorList>
    </citation>
    <scope>NUCLEOTIDE SEQUENCE [LARGE SCALE GENOMIC DNA]</scope>
    <source>
        <strain evidence="2 3">CH446_14T</strain>
    </source>
</reference>
<dbReference type="RefSeq" id="WP_148973526.1">
    <property type="nucleotide sequence ID" value="NZ_VTER01000002.1"/>
</dbReference>
<dbReference type="SMART" id="SM00507">
    <property type="entry name" value="HNHc"/>
    <property type="match status" value="1"/>
</dbReference>
<dbReference type="EMBL" id="VTER01000002">
    <property type="protein sequence ID" value="TYS51150.1"/>
    <property type="molecule type" value="Genomic_DNA"/>
</dbReference>
<keyword evidence="2" id="KW-0378">Hydrolase</keyword>
<comment type="caution">
    <text evidence="2">The sequence shown here is derived from an EMBL/GenBank/DDBJ whole genome shotgun (WGS) entry which is preliminary data.</text>
</comment>
<gene>
    <name evidence="2" type="ORF">FZD51_03665</name>
</gene>
<evidence type="ECO:0000313" key="2">
    <source>
        <dbReference type="EMBL" id="TYS51150.1"/>
    </source>
</evidence>
<dbReference type="Gene3D" id="1.10.30.50">
    <property type="match status" value="1"/>
</dbReference>
<feature type="domain" description="HNH nuclease" evidence="1">
    <location>
        <begin position="103"/>
        <end position="156"/>
    </location>
</feature>
<dbReference type="CDD" id="cd00085">
    <property type="entry name" value="HNHc"/>
    <property type="match status" value="1"/>
</dbReference>
<name>A0A5D4RJP2_9BACI</name>
<proteinExistence type="predicted"/>
<dbReference type="InterPro" id="IPR029471">
    <property type="entry name" value="HNH_5"/>
</dbReference>
<dbReference type="GO" id="GO:0004519">
    <property type="term" value="F:endonuclease activity"/>
    <property type="evidence" value="ECO:0007669"/>
    <property type="project" value="UniProtKB-KW"/>
</dbReference>
<keyword evidence="2" id="KW-0255">Endonuclease</keyword>